<dbReference type="Gene3D" id="3.30.710.10">
    <property type="entry name" value="Potassium Channel Kv1.1, Chain A"/>
    <property type="match status" value="1"/>
</dbReference>
<evidence type="ECO:0000259" key="2">
    <source>
        <dbReference type="PROSITE" id="PS50097"/>
    </source>
</evidence>
<dbReference type="PANTHER" id="PTHR46965:SF1">
    <property type="entry name" value="BTB_POZ DOMAIN-CONTAINING PROTEIN 19"/>
    <property type="match status" value="1"/>
</dbReference>
<dbReference type="InterPro" id="IPR042846">
    <property type="entry name" value="BTBD19"/>
</dbReference>
<protein>
    <recommendedName>
        <fullName evidence="2">BTB domain-containing protein</fullName>
    </recommendedName>
</protein>
<dbReference type="PROSITE" id="PS50097">
    <property type="entry name" value="BTB"/>
    <property type="match status" value="1"/>
</dbReference>
<evidence type="ECO:0000313" key="4">
    <source>
        <dbReference type="Proteomes" id="UP001497525"/>
    </source>
</evidence>
<dbReference type="AlphaFoldDB" id="A0AAV2TVP1"/>
<accession>A0AAV2TVP1</accession>
<gene>
    <name evidence="3" type="ORF">CDAUBV1_LOCUS15658</name>
</gene>
<sequence length="371" mass="42043">MSSTSSSLSEIKDQERSTLRYSSPQTLARDMSKIVNRKLFSDVHFIVGHEREKIYGHKCVLSARCEIFHQLFQTEPNKVSYDLCSVKPLPFVLLLYFLYTNSIAFDRLNIYEVYDVMRVADEYKCPELALLAESQIGILLEADTVFEFLPISFRLHKSQLKSAAVDYIEENSATLLIPGNEDLLSLTPDALAAVLKSDLLELDEMRIVEAACYWADNFLRKARETCANVERGNARASIIRIRQSVDESSHESADYPTFQGKDSDEPFGNSPIMQVALEGVASVMANLRLPLIPPNELAELEEQQQTAKLIPQECFIKAWRVMTLQSAHLPIDDDEEIKLSITPRKGTVSRTTRRKSFASDAFMNARRKAFS</sequence>
<dbReference type="InterPro" id="IPR011705">
    <property type="entry name" value="BACK"/>
</dbReference>
<comment type="caution">
    <text evidence="3">The sequence shown here is derived from an EMBL/GenBank/DDBJ whole genome shotgun (WGS) entry which is preliminary data.</text>
</comment>
<evidence type="ECO:0000256" key="1">
    <source>
        <dbReference type="SAM" id="MobiDB-lite"/>
    </source>
</evidence>
<proteinExistence type="predicted"/>
<dbReference type="InterPro" id="IPR011333">
    <property type="entry name" value="SKP1/BTB/POZ_sf"/>
</dbReference>
<dbReference type="EMBL" id="CAXLJL010000711">
    <property type="protein sequence ID" value="CAL5140327.1"/>
    <property type="molecule type" value="Genomic_DNA"/>
</dbReference>
<dbReference type="Pfam" id="PF00651">
    <property type="entry name" value="BTB"/>
    <property type="match status" value="1"/>
</dbReference>
<feature type="domain" description="BTB" evidence="2">
    <location>
        <begin position="41"/>
        <end position="107"/>
    </location>
</feature>
<evidence type="ECO:0000313" key="3">
    <source>
        <dbReference type="EMBL" id="CAL5140327.1"/>
    </source>
</evidence>
<dbReference type="PANTHER" id="PTHR46965">
    <property type="entry name" value="BTB/POZ DOMAIN-CONTAINING PROTEIN 19"/>
    <property type="match status" value="1"/>
</dbReference>
<dbReference type="SMART" id="SM00225">
    <property type="entry name" value="BTB"/>
    <property type="match status" value="1"/>
</dbReference>
<organism evidence="3 4">
    <name type="scientific">Calicophoron daubneyi</name>
    <name type="common">Rumen fluke</name>
    <name type="synonym">Paramphistomum daubneyi</name>
    <dbReference type="NCBI Taxonomy" id="300641"/>
    <lineage>
        <taxon>Eukaryota</taxon>
        <taxon>Metazoa</taxon>
        <taxon>Spiralia</taxon>
        <taxon>Lophotrochozoa</taxon>
        <taxon>Platyhelminthes</taxon>
        <taxon>Trematoda</taxon>
        <taxon>Digenea</taxon>
        <taxon>Plagiorchiida</taxon>
        <taxon>Pronocephalata</taxon>
        <taxon>Paramphistomoidea</taxon>
        <taxon>Paramphistomidae</taxon>
        <taxon>Calicophoron</taxon>
    </lineage>
</organism>
<dbReference type="Proteomes" id="UP001497525">
    <property type="component" value="Unassembled WGS sequence"/>
</dbReference>
<dbReference type="InterPro" id="IPR000210">
    <property type="entry name" value="BTB/POZ_dom"/>
</dbReference>
<feature type="region of interest" description="Disordered" evidence="1">
    <location>
        <begin position="1"/>
        <end position="20"/>
    </location>
</feature>
<dbReference type="Pfam" id="PF07707">
    <property type="entry name" value="BACK"/>
    <property type="match status" value="1"/>
</dbReference>
<dbReference type="SUPFAM" id="SSF54695">
    <property type="entry name" value="POZ domain"/>
    <property type="match status" value="1"/>
</dbReference>
<name>A0AAV2TVP1_CALDB</name>
<reference evidence="3" key="1">
    <citation type="submission" date="2024-06" db="EMBL/GenBank/DDBJ databases">
        <authorList>
            <person name="Liu X."/>
            <person name="Lenzi L."/>
            <person name="Haldenby T S."/>
            <person name="Uol C."/>
        </authorList>
    </citation>
    <scope>NUCLEOTIDE SEQUENCE</scope>
</reference>